<dbReference type="EMBL" id="FODY01000020">
    <property type="protein sequence ID" value="SEP35147.1"/>
    <property type="molecule type" value="Genomic_DNA"/>
</dbReference>
<dbReference type="PROSITE" id="PS51257">
    <property type="entry name" value="PROKAR_LIPOPROTEIN"/>
    <property type="match status" value="1"/>
</dbReference>
<evidence type="ECO:0000256" key="1">
    <source>
        <dbReference type="ARBA" id="ARBA00008814"/>
    </source>
</evidence>
<protein>
    <submittedName>
        <fullName evidence="3">Iron complex transport system substrate-binding protein</fullName>
    </submittedName>
</protein>
<dbReference type="InterPro" id="IPR002491">
    <property type="entry name" value="ABC_transptr_periplasmic_BD"/>
</dbReference>
<dbReference type="OrthoDB" id="1632098at2"/>
<dbReference type="GO" id="GO:0071281">
    <property type="term" value="P:cellular response to iron ion"/>
    <property type="evidence" value="ECO:0007669"/>
    <property type="project" value="TreeGrafter"/>
</dbReference>
<dbReference type="Gene3D" id="3.40.50.1980">
    <property type="entry name" value="Nitrogenase molybdenum iron protein domain"/>
    <property type="match status" value="2"/>
</dbReference>
<proteinExistence type="inferred from homology"/>
<feature type="domain" description="Fe/B12 periplasmic-binding" evidence="2">
    <location>
        <begin position="54"/>
        <end position="315"/>
    </location>
</feature>
<dbReference type="AlphaFoldDB" id="A0A1H8X632"/>
<dbReference type="InterPro" id="IPR050902">
    <property type="entry name" value="ABC_Transporter_SBP"/>
</dbReference>
<dbReference type="PROSITE" id="PS50983">
    <property type="entry name" value="FE_B12_PBP"/>
    <property type="match status" value="1"/>
</dbReference>
<dbReference type="SUPFAM" id="SSF53807">
    <property type="entry name" value="Helical backbone' metal receptor"/>
    <property type="match status" value="1"/>
</dbReference>
<dbReference type="STRING" id="112903.SAMN04490178_12056"/>
<dbReference type="RefSeq" id="WP_091749230.1">
    <property type="nucleotide sequence ID" value="NZ_FODY01000020.1"/>
</dbReference>
<dbReference type="Pfam" id="PF01497">
    <property type="entry name" value="Peripla_BP_2"/>
    <property type="match status" value="1"/>
</dbReference>
<evidence type="ECO:0000259" key="2">
    <source>
        <dbReference type="PROSITE" id="PS50983"/>
    </source>
</evidence>
<keyword evidence="4" id="KW-1185">Reference proteome</keyword>
<dbReference type="PANTHER" id="PTHR30535:SF34">
    <property type="entry name" value="MOLYBDATE-BINDING PROTEIN MOLA"/>
    <property type="match status" value="1"/>
</dbReference>
<evidence type="ECO:0000313" key="4">
    <source>
        <dbReference type="Proteomes" id="UP000198847"/>
    </source>
</evidence>
<accession>A0A1H8X632</accession>
<dbReference type="PANTHER" id="PTHR30535">
    <property type="entry name" value="VITAMIN B12-BINDING PROTEIN"/>
    <property type="match status" value="1"/>
</dbReference>
<evidence type="ECO:0000313" key="3">
    <source>
        <dbReference type="EMBL" id="SEP35147.1"/>
    </source>
</evidence>
<sequence>MKQRWLSVLFIWMLLMALLSGCGHGAGQQQPVAEDYTVTDSQGHPLQLTHKPQRIVSLTLGTDEIITGLVPANRIAALTHLAEDASISNIVEQAGTVPHKIRAEAETVIALNPDLVLVADWLPADLPQTLRDAGIPVYVYKTPHTIKEVEQTITVIAQVVGEAEQGRQLVRTMEEKLAEVRRKLDPVQAGQEKVVAKLTAAGATGGKDSTFADICEQARTVSAAVKAGLGPYDMMTKEQLVASRPDVLLLPTWDYQGKANQETSRTDIMSDPGLQSVPAVQTDRLEVIPERYLSCTSQYIVFGVEGVAKAAYPDYMNTK</sequence>
<name>A0A1H8X632_9FIRM</name>
<reference evidence="3 4" key="1">
    <citation type="submission" date="2016-10" db="EMBL/GenBank/DDBJ databases">
        <authorList>
            <person name="de Groot N.N."/>
        </authorList>
    </citation>
    <scope>NUCLEOTIDE SEQUENCE [LARGE SCALE GENOMIC DNA]</scope>
    <source>
        <strain evidence="3 4">DSM 13305</strain>
    </source>
</reference>
<gene>
    <name evidence="3" type="ORF">SAMN04490178_12056</name>
</gene>
<comment type="similarity">
    <text evidence="1">Belongs to the bacterial solute-binding protein 8 family.</text>
</comment>
<dbReference type="Proteomes" id="UP000198847">
    <property type="component" value="Unassembled WGS sequence"/>
</dbReference>
<organism evidence="3 4">
    <name type="scientific">Propionispora vibrioides</name>
    <dbReference type="NCBI Taxonomy" id="112903"/>
    <lineage>
        <taxon>Bacteria</taxon>
        <taxon>Bacillati</taxon>
        <taxon>Bacillota</taxon>
        <taxon>Negativicutes</taxon>
        <taxon>Selenomonadales</taxon>
        <taxon>Sporomusaceae</taxon>
        <taxon>Propionispora</taxon>
    </lineage>
</organism>